<dbReference type="AlphaFoldDB" id="A0A9W6MC10"/>
<reference evidence="2" key="1">
    <citation type="journal article" date="2014" name="Int. J. Syst. Evol. Microbiol.">
        <title>Complete genome sequence of Corynebacterium casei LMG S-19264T (=DSM 44701T), isolated from a smear-ripened cheese.</title>
        <authorList>
            <consortium name="US DOE Joint Genome Institute (JGI-PGF)"/>
            <person name="Walter F."/>
            <person name="Albersmeier A."/>
            <person name="Kalinowski J."/>
            <person name="Ruckert C."/>
        </authorList>
    </citation>
    <scope>NUCLEOTIDE SEQUENCE</scope>
    <source>
        <strain evidence="2">VKM Ac-2007</strain>
    </source>
</reference>
<organism evidence="2 3">
    <name type="scientific">Streptosporangium carneum</name>
    <dbReference type="NCBI Taxonomy" id="47481"/>
    <lineage>
        <taxon>Bacteria</taxon>
        <taxon>Bacillati</taxon>
        <taxon>Actinomycetota</taxon>
        <taxon>Actinomycetes</taxon>
        <taxon>Streptosporangiales</taxon>
        <taxon>Streptosporangiaceae</taxon>
        <taxon>Streptosporangium</taxon>
    </lineage>
</organism>
<evidence type="ECO:0000313" key="3">
    <source>
        <dbReference type="Proteomes" id="UP001143474"/>
    </source>
</evidence>
<keyword evidence="3" id="KW-1185">Reference proteome</keyword>
<dbReference type="Proteomes" id="UP001143474">
    <property type="component" value="Unassembled WGS sequence"/>
</dbReference>
<proteinExistence type="predicted"/>
<keyword evidence="1" id="KW-0472">Membrane</keyword>
<sequence>MGWVEAGVMAARSSGFGLGQVISYMVASLAVGLTVHYAFARRRLRIWLKAAQGAARGGFVGADHRDRYIVGFIESGQGLVSQTRLSASAADVLAREESRSGREMYASLTSSDGQVLSTRVYLRGRVSREA</sequence>
<accession>A0A9W6MC10</accession>
<gene>
    <name evidence="2" type="ORF">GCM10017600_20860</name>
</gene>
<evidence type="ECO:0000313" key="2">
    <source>
        <dbReference type="EMBL" id="GLK08681.1"/>
    </source>
</evidence>
<keyword evidence="1" id="KW-0812">Transmembrane</keyword>
<name>A0A9W6MC10_9ACTN</name>
<reference evidence="2" key="2">
    <citation type="submission" date="2023-01" db="EMBL/GenBank/DDBJ databases">
        <authorList>
            <person name="Sun Q."/>
            <person name="Evtushenko L."/>
        </authorList>
    </citation>
    <scope>NUCLEOTIDE SEQUENCE</scope>
    <source>
        <strain evidence="2">VKM Ac-2007</strain>
    </source>
</reference>
<dbReference type="EMBL" id="BSEV01000003">
    <property type="protein sequence ID" value="GLK08681.1"/>
    <property type="molecule type" value="Genomic_DNA"/>
</dbReference>
<dbReference type="RefSeq" id="WP_271217178.1">
    <property type="nucleotide sequence ID" value="NZ_BAAAVD010000003.1"/>
</dbReference>
<feature type="transmembrane region" description="Helical" evidence="1">
    <location>
        <begin position="21"/>
        <end position="39"/>
    </location>
</feature>
<protein>
    <submittedName>
        <fullName evidence="2">Uncharacterized protein</fullName>
    </submittedName>
</protein>
<evidence type="ECO:0000256" key="1">
    <source>
        <dbReference type="SAM" id="Phobius"/>
    </source>
</evidence>
<comment type="caution">
    <text evidence="2">The sequence shown here is derived from an EMBL/GenBank/DDBJ whole genome shotgun (WGS) entry which is preliminary data.</text>
</comment>
<keyword evidence="1" id="KW-1133">Transmembrane helix</keyword>